<comment type="similarity">
    <text evidence="1">Belongs to the peptidase M4 family.</text>
</comment>
<dbReference type="Gene3D" id="1.10.390.10">
    <property type="entry name" value="Neutral Protease Domain 2"/>
    <property type="match status" value="1"/>
</dbReference>
<dbReference type="RefSeq" id="XP_007783902.1">
    <property type="nucleotide sequence ID" value="XM_007785712.1"/>
</dbReference>
<dbReference type="EMBL" id="JH767598">
    <property type="protein sequence ID" value="EON68585.1"/>
    <property type="molecule type" value="Genomic_DNA"/>
</dbReference>
<dbReference type="InterPro" id="IPR013856">
    <property type="entry name" value="Peptidase_M4_domain"/>
</dbReference>
<keyword evidence="3" id="KW-0479">Metal-binding</keyword>
<dbReference type="eggNOG" id="ENOG502SKS3">
    <property type="taxonomic scope" value="Eukaryota"/>
</dbReference>
<dbReference type="GO" id="GO:0006508">
    <property type="term" value="P:proteolysis"/>
    <property type="evidence" value="ECO:0007669"/>
    <property type="project" value="UniProtKB-KW"/>
</dbReference>
<evidence type="ECO:0000259" key="7">
    <source>
        <dbReference type="Pfam" id="PF01447"/>
    </source>
</evidence>
<evidence type="ECO:0000256" key="2">
    <source>
        <dbReference type="ARBA" id="ARBA00022670"/>
    </source>
</evidence>
<feature type="domain" description="Peptidase M4" evidence="7">
    <location>
        <begin position="61"/>
        <end position="154"/>
    </location>
</feature>
<dbReference type="InterPro" id="IPR027268">
    <property type="entry name" value="Peptidase_M4/M1_CTD_sf"/>
</dbReference>
<feature type="domain" description="Peptidase M4 C-terminal" evidence="8">
    <location>
        <begin position="157"/>
        <end position="332"/>
    </location>
</feature>
<dbReference type="AlphaFoldDB" id="R7Z346"/>
<evidence type="ECO:0000313" key="10">
    <source>
        <dbReference type="Proteomes" id="UP000016924"/>
    </source>
</evidence>
<proteinExistence type="inferred from homology"/>
<evidence type="ECO:0000259" key="8">
    <source>
        <dbReference type="Pfam" id="PF02868"/>
    </source>
</evidence>
<dbReference type="Pfam" id="PF02868">
    <property type="entry name" value="Peptidase_M4_C"/>
    <property type="match status" value="1"/>
</dbReference>
<evidence type="ECO:0000256" key="5">
    <source>
        <dbReference type="ARBA" id="ARBA00022833"/>
    </source>
</evidence>
<dbReference type="Proteomes" id="UP000016924">
    <property type="component" value="Unassembled WGS sequence"/>
</dbReference>
<keyword evidence="6" id="KW-0482">Metalloprotease</keyword>
<evidence type="ECO:0000256" key="6">
    <source>
        <dbReference type="ARBA" id="ARBA00023049"/>
    </source>
</evidence>
<keyword evidence="10" id="KW-1185">Reference proteome</keyword>
<dbReference type="OMA" id="WHERDEK"/>
<dbReference type="CDD" id="cd09597">
    <property type="entry name" value="M4_TLP"/>
    <property type="match status" value="1"/>
</dbReference>
<reference evidence="10" key="1">
    <citation type="submission" date="2012-06" db="EMBL/GenBank/DDBJ databases">
        <title>The genome sequence of Coniosporium apollinis CBS 100218.</title>
        <authorList>
            <consortium name="The Broad Institute Genome Sequencing Platform"/>
            <person name="Cuomo C."/>
            <person name="Gorbushina A."/>
            <person name="Noack S."/>
            <person name="Walker B."/>
            <person name="Young S.K."/>
            <person name="Zeng Q."/>
            <person name="Gargeya S."/>
            <person name="Fitzgerald M."/>
            <person name="Haas B."/>
            <person name="Abouelleil A."/>
            <person name="Alvarado L."/>
            <person name="Arachchi H.M."/>
            <person name="Berlin A.M."/>
            <person name="Chapman S.B."/>
            <person name="Goldberg J."/>
            <person name="Griggs A."/>
            <person name="Gujja S."/>
            <person name="Hansen M."/>
            <person name="Howarth C."/>
            <person name="Imamovic A."/>
            <person name="Larimer J."/>
            <person name="McCowan C."/>
            <person name="Montmayeur A."/>
            <person name="Murphy C."/>
            <person name="Neiman D."/>
            <person name="Pearson M."/>
            <person name="Priest M."/>
            <person name="Roberts A."/>
            <person name="Saif S."/>
            <person name="Shea T."/>
            <person name="Sisk P."/>
            <person name="Sykes S."/>
            <person name="Wortman J."/>
            <person name="Nusbaum C."/>
            <person name="Birren B."/>
        </authorList>
    </citation>
    <scope>NUCLEOTIDE SEQUENCE [LARGE SCALE GENOMIC DNA]</scope>
    <source>
        <strain evidence="10">CBS 100218</strain>
    </source>
</reference>
<keyword evidence="4" id="KW-0378">Hydrolase</keyword>
<organism evidence="9 10">
    <name type="scientific">Coniosporium apollinis (strain CBS 100218)</name>
    <name type="common">Rock-inhabiting black yeast</name>
    <dbReference type="NCBI Taxonomy" id="1168221"/>
    <lineage>
        <taxon>Eukaryota</taxon>
        <taxon>Fungi</taxon>
        <taxon>Dikarya</taxon>
        <taxon>Ascomycota</taxon>
        <taxon>Pezizomycotina</taxon>
        <taxon>Dothideomycetes</taxon>
        <taxon>Dothideomycetes incertae sedis</taxon>
        <taxon>Coniosporium</taxon>
    </lineage>
</organism>
<dbReference type="PANTHER" id="PTHR43579:SF1">
    <property type="entry name" value="NEUTRAL METALLOPROTEINASE"/>
    <property type="match status" value="1"/>
</dbReference>
<accession>R7Z346</accession>
<dbReference type="GeneID" id="19905154"/>
<evidence type="ECO:0000313" key="9">
    <source>
        <dbReference type="EMBL" id="EON68585.1"/>
    </source>
</evidence>
<feature type="non-terminal residue" evidence="9">
    <location>
        <position position="1"/>
    </location>
</feature>
<dbReference type="GO" id="GO:0004222">
    <property type="term" value="F:metalloendopeptidase activity"/>
    <property type="evidence" value="ECO:0007669"/>
    <property type="project" value="InterPro"/>
</dbReference>
<evidence type="ECO:0000256" key="1">
    <source>
        <dbReference type="ARBA" id="ARBA00009388"/>
    </source>
</evidence>
<dbReference type="PANTHER" id="PTHR43579">
    <property type="match status" value="1"/>
</dbReference>
<dbReference type="STRING" id="1168221.R7Z346"/>
<protein>
    <recommendedName>
        <fullName evidence="11">Peptidase M4 C-terminal domain-containing protein</fullName>
    </recommendedName>
</protein>
<sequence length="337" mass="37925">GDSIKIESQVNAQYIRPNRVIYDMQFASREEDLPGVLARSEGNPPLNIQGDPSVNLCYDNLRIAFNFLHEVFGRNSIDGRGGPLIGIVNFGFFFPNATWSISRANMQHVPVFGNGWDNDPWNQGAPLNTWAGMFGGFVGSLEVVVHEMMHGITQTHAQLQATEEPGALDEHLSDVFGIMAEQWQKKQTVEEADWLIGEDCLIPERKGFALRSFVNPGTAYEFDSDNLNFRGFAKDPQRAQWSEKYTASEDRYGVHINSGIPNKAFCLLAKKLGGYSWEKAGQIWYSALTSNEVRKDCTFRRWAMHTVDAARKDPGFGNPVADKVLEAWMEVGLKLRW</sequence>
<gene>
    <name evidence="9" type="ORF">W97_07843</name>
</gene>
<name>R7Z346_CONA1</name>
<dbReference type="InterPro" id="IPR001570">
    <property type="entry name" value="Peptidase_M4_C_domain"/>
</dbReference>
<evidence type="ECO:0000256" key="3">
    <source>
        <dbReference type="ARBA" id="ARBA00022723"/>
    </source>
</evidence>
<dbReference type="SUPFAM" id="SSF55486">
    <property type="entry name" value="Metalloproteases ('zincins'), catalytic domain"/>
    <property type="match status" value="1"/>
</dbReference>
<evidence type="ECO:0000256" key="4">
    <source>
        <dbReference type="ARBA" id="ARBA00022801"/>
    </source>
</evidence>
<dbReference type="PRINTS" id="PR00730">
    <property type="entry name" value="THERMOLYSIN"/>
</dbReference>
<dbReference type="InterPro" id="IPR023612">
    <property type="entry name" value="Peptidase_M4"/>
</dbReference>
<dbReference type="InterPro" id="IPR052759">
    <property type="entry name" value="Metalloprotease_M4"/>
</dbReference>
<dbReference type="OrthoDB" id="5332336at2759"/>
<dbReference type="Pfam" id="PF01447">
    <property type="entry name" value="Peptidase_M4"/>
    <property type="match status" value="1"/>
</dbReference>
<dbReference type="HOGENOM" id="CLU_008590_0_1_1"/>
<keyword evidence="5" id="KW-0862">Zinc</keyword>
<keyword evidence="2" id="KW-0645">Protease</keyword>
<evidence type="ECO:0008006" key="11">
    <source>
        <dbReference type="Google" id="ProtNLM"/>
    </source>
</evidence>
<dbReference type="Gene3D" id="3.10.170.10">
    <property type="match status" value="1"/>
</dbReference>
<dbReference type="GO" id="GO:0046872">
    <property type="term" value="F:metal ion binding"/>
    <property type="evidence" value="ECO:0007669"/>
    <property type="project" value="UniProtKB-KW"/>
</dbReference>